<dbReference type="InterPro" id="IPR019953">
    <property type="entry name" value="OHR"/>
</dbReference>
<dbReference type="KEGG" id="ggr:HKW67_19880"/>
<comment type="similarity">
    <text evidence="1">Belongs to the OsmC/Ohr family.</text>
</comment>
<evidence type="ECO:0000313" key="2">
    <source>
        <dbReference type="EMBL" id="QJR37615.1"/>
    </source>
</evidence>
<evidence type="ECO:0000313" key="3">
    <source>
        <dbReference type="Proteomes" id="UP000500938"/>
    </source>
</evidence>
<dbReference type="Gene3D" id="2.20.25.10">
    <property type="match status" value="1"/>
</dbReference>
<dbReference type="Pfam" id="PF02566">
    <property type="entry name" value="OsmC"/>
    <property type="match status" value="1"/>
</dbReference>
<dbReference type="InterPro" id="IPR015946">
    <property type="entry name" value="KH_dom-like_a/b"/>
</dbReference>
<proteinExistence type="inferred from homology"/>
<gene>
    <name evidence="2" type="ORF">HKW67_19880</name>
</gene>
<sequence>MSHINVSELDTTALFSIAATATGGRDGRIATADGRLESRLAFPPELGGDGNGLSPEHLFAAGHAACFASSVKVAAQHAGVRVSTVRVTATVTVQRESSGAFRLRSALEVDAPELPPAQAAAIIEATHGICMYSRALAGHADVTATWLAPAV</sequence>
<evidence type="ECO:0000256" key="1">
    <source>
        <dbReference type="ARBA" id="ARBA00007378"/>
    </source>
</evidence>
<keyword evidence="3" id="KW-1185">Reference proteome</keyword>
<dbReference type="GO" id="GO:0006979">
    <property type="term" value="P:response to oxidative stress"/>
    <property type="evidence" value="ECO:0007669"/>
    <property type="project" value="InterPro"/>
</dbReference>
<dbReference type="EMBL" id="CP053085">
    <property type="protein sequence ID" value="QJR37615.1"/>
    <property type="molecule type" value="Genomic_DNA"/>
</dbReference>
<dbReference type="Gene3D" id="3.30.300.20">
    <property type="match status" value="1"/>
</dbReference>
<dbReference type="RefSeq" id="WP_171227050.1">
    <property type="nucleotide sequence ID" value="NZ_CP053085.1"/>
</dbReference>
<dbReference type="PANTHER" id="PTHR33797:SF2">
    <property type="entry name" value="ORGANIC HYDROPEROXIDE RESISTANCE PROTEIN-LIKE"/>
    <property type="match status" value="1"/>
</dbReference>
<dbReference type="InterPro" id="IPR003718">
    <property type="entry name" value="OsmC/Ohr_fam"/>
</dbReference>
<dbReference type="AlphaFoldDB" id="A0A6M4ITT2"/>
<protein>
    <submittedName>
        <fullName evidence="2">Ohr family peroxiredoxin</fullName>
    </submittedName>
</protein>
<dbReference type="InterPro" id="IPR036102">
    <property type="entry name" value="OsmC/Ohrsf"/>
</dbReference>
<dbReference type="NCBIfam" id="TIGR03561">
    <property type="entry name" value="organ_hyd_perox"/>
    <property type="match status" value="1"/>
</dbReference>
<reference evidence="2 3" key="1">
    <citation type="submission" date="2020-05" db="EMBL/GenBank/DDBJ databases">
        <title>Complete genome sequence of Gemmatimonas greenlandica TET16.</title>
        <authorList>
            <person name="Zeng Y."/>
        </authorList>
    </citation>
    <scope>NUCLEOTIDE SEQUENCE [LARGE SCALE GENOMIC DNA]</scope>
    <source>
        <strain evidence="2 3">TET16</strain>
    </source>
</reference>
<dbReference type="PANTHER" id="PTHR33797">
    <property type="entry name" value="ORGANIC HYDROPEROXIDE RESISTANCE PROTEIN-LIKE"/>
    <property type="match status" value="1"/>
</dbReference>
<name>A0A6M4ITT2_9BACT</name>
<dbReference type="Proteomes" id="UP000500938">
    <property type="component" value="Chromosome"/>
</dbReference>
<dbReference type="SUPFAM" id="SSF82784">
    <property type="entry name" value="OsmC-like"/>
    <property type="match status" value="1"/>
</dbReference>
<organism evidence="2 3">
    <name type="scientific">Gemmatimonas groenlandica</name>
    <dbReference type="NCBI Taxonomy" id="2732249"/>
    <lineage>
        <taxon>Bacteria</taxon>
        <taxon>Pseudomonadati</taxon>
        <taxon>Gemmatimonadota</taxon>
        <taxon>Gemmatimonadia</taxon>
        <taxon>Gemmatimonadales</taxon>
        <taxon>Gemmatimonadaceae</taxon>
        <taxon>Gemmatimonas</taxon>
    </lineage>
</organism>
<accession>A0A6M4ITT2</accession>